<dbReference type="SUPFAM" id="SSF56366">
    <property type="entry name" value="SMAD MH1 domain"/>
    <property type="match status" value="1"/>
</dbReference>
<dbReference type="GO" id="GO:0071144">
    <property type="term" value="C:heteromeric SMAD protein complex"/>
    <property type="evidence" value="ECO:0007669"/>
    <property type="project" value="TreeGrafter"/>
</dbReference>
<dbReference type="GO" id="GO:0070411">
    <property type="term" value="F:I-SMAD binding"/>
    <property type="evidence" value="ECO:0007669"/>
    <property type="project" value="TreeGrafter"/>
</dbReference>
<dbReference type="InterPro" id="IPR017855">
    <property type="entry name" value="SMAD-like_dom_sf"/>
</dbReference>
<sequence length="383" mass="44018">MFRSKRSALVRRLWRCRVGASPADPHGDSKNSNESEIEKEFKATAQSFLKRLKESQLEQLVEAVESNGGDHTDCVLFPQGEIRLGRRTVDPQVLCCQLFRWPDVKHVGELKRLHFNCKSSRASGDDTNSGHVCCNPYHLSRLCRPESPPPPYSRYPFKRPQEEDEGTPKEGVSASPSSNMERRESTETGNTPTERQEPYAHHSDAEDGETQHRRHWCNVAYWENRTRVGRMYTVFNDHVNIFLELPHGNGFCLGLLHRDNRSEPVLRTRMKIGCGLTLSLESDGVWAYNRSNYALFVNSLTLNWPPSRTFRVSRIEPGFSLKIYDFAKSKLLELDKREPQPPDGPINTRSIQISFIKGWGPRYSRQFITSCPCWLEVILSPQR</sequence>
<comment type="similarity">
    <text evidence="1 7">Belongs to the dwarfin/SMAD family.</text>
</comment>
<dbReference type="PANTHER" id="PTHR13703">
    <property type="entry name" value="SMAD"/>
    <property type="match status" value="1"/>
</dbReference>
<evidence type="ECO:0000256" key="4">
    <source>
        <dbReference type="ARBA" id="ARBA00023015"/>
    </source>
</evidence>
<dbReference type="InterPro" id="IPR013019">
    <property type="entry name" value="MAD_homology_MH1"/>
</dbReference>
<proteinExistence type="inferred from homology"/>
<dbReference type="InterPro" id="IPR013790">
    <property type="entry name" value="Dwarfin"/>
</dbReference>
<dbReference type="GO" id="GO:0009653">
    <property type="term" value="P:anatomical structure morphogenesis"/>
    <property type="evidence" value="ECO:0007669"/>
    <property type="project" value="TreeGrafter"/>
</dbReference>
<dbReference type="GO" id="GO:0060395">
    <property type="term" value="P:SMAD protein signal transduction"/>
    <property type="evidence" value="ECO:0007669"/>
    <property type="project" value="TreeGrafter"/>
</dbReference>
<dbReference type="SMART" id="SM00523">
    <property type="entry name" value="DWA"/>
    <property type="match status" value="1"/>
</dbReference>
<reference evidence="11" key="1">
    <citation type="submission" date="2021-10" db="EMBL/GenBank/DDBJ databases">
        <title>Tropical sea cucumber genome reveals ecological adaptation and Cuvierian tubules defense mechanism.</title>
        <authorList>
            <person name="Chen T."/>
        </authorList>
    </citation>
    <scope>NUCLEOTIDE SEQUENCE</scope>
    <source>
        <strain evidence="11">Nanhai2018</strain>
        <tissue evidence="11">Muscle</tissue>
    </source>
</reference>
<protein>
    <recommendedName>
        <fullName evidence="7">Mothers against decapentaplegic homolog</fullName>
        <shortName evidence="7">MAD homolog</shortName>
        <shortName evidence="7">Mothers against DPP homolog</shortName>
    </recommendedName>
    <alternativeName>
        <fullName evidence="7">SMAD family member</fullName>
    </alternativeName>
</protein>
<dbReference type="PANTHER" id="PTHR13703:SF54">
    <property type="entry name" value="MOTHERS AGAINST DECAPENTAPLEGIC HOMOLOG"/>
    <property type="match status" value="1"/>
</dbReference>
<dbReference type="PROSITE" id="PS51075">
    <property type="entry name" value="MH1"/>
    <property type="match status" value="1"/>
</dbReference>
<dbReference type="PROSITE" id="PS51076">
    <property type="entry name" value="MH2"/>
    <property type="match status" value="1"/>
</dbReference>
<organism evidence="11 12">
    <name type="scientific">Holothuria leucospilota</name>
    <name type="common">Black long sea cucumber</name>
    <name type="synonym">Mertensiothuria leucospilota</name>
    <dbReference type="NCBI Taxonomy" id="206669"/>
    <lineage>
        <taxon>Eukaryota</taxon>
        <taxon>Metazoa</taxon>
        <taxon>Echinodermata</taxon>
        <taxon>Eleutherozoa</taxon>
        <taxon>Echinozoa</taxon>
        <taxon>Holothuroidea</taxon>
        <taxon>Aspidochirotacea</taxon>
        <taxon>Aspidochirotida</taxon>
        <taxon>Holothuriidae</taxon>
        <taxon>Holothuria</taxon>
    </lineage>
</organism>
<evidence type="ECO:0000256" key="2">
    <source>
        <dbReference type="ARBA" id="ARBA00022723"/>
    </source>
</evidence>
<accession>A0A9Q1BZY3</accession>
<evidence type="ECO:0000313" key="11">
    <source>
        <dbReference type="EMBL" id="KAJ8036528.1"/>
    </source>
</evidence>
<evidence type="ECO:0000256" key="8">
    <source>
        <dbReference type="SAM" id="MobiDB-lite"/>
    </source>
</evidence>
<dbReference type="GO" id="GO:0140416">
    <property type="term" value="F:transcription regulator inhibitor activity"/>
    <property type="evidence" value="ECO:0007669"/>
    <property type="project" value="TreeGrafter"/>
</dbReference>
<dbReference type="InterPro" id="IPR001132">
    <property type="entry name" value="SMAD_dom_Dwarfin-type"/>
</dbReference>
<evidence type="ECO:0000256" key="1">
    <source>
        <dbReference type="ARBA" id="ARBA00005545"/>
    </source>
</evidence>
<dbReference type="Gene3D" id="2.60.200.10">
    <property type="match status" value="1"/>
</dbReference>
<dbReference type="AlphaFoldDB" id="A0A9Q1BZY3"/>
<dbReference type="SUPFAM" id="SSF49879">
    <property type="entry name" value="SMAD/FHA domain"/>
    <property type="match status" value="1"/>
</dbReference>
<feature type="domain" description="MH2" evidence="10">
    <location>
        <begin position="216"/>
        <end position="383"/>
    </location>
</feature>
<evidence type="ECO:0000256" key="7">
    <source>
        <dbReference type="RuleBase" id="RU361195"/>
    </source>
</evidence>
<dbReference type="Proteomes" id="UP001152320">
    <property type="component" value="Chromosome 9"/>
</dbReference>
<feature type="domain" description="MH1" evidence="9">
    <location>
        <begin position="8"/>
        <end position="148"/>
    </location>
</feature>
<feature type="region of interest" description="Disordered" evidence="8">
    <location>
        <begin position="149"/>
        <end position="208"/>
    </location>
</feature>
<evidence type="ECO:0000259" key="9">
    <source>
        <dbReference type="PROSITE" id="PS51075"/>
    </source>
</evidence>
<evidence type="ECO:0000313" key="12">
    <source>
        <dbReference type="Proteomes" id="UP001152320"/>
    </source>
</evidence>
<dbReference type="InterPro" id="IPR008984">
    <property type="entry name" value="SMAD_FHA_dom_sf"/>
</dbReference>
<evidence type="ECO:0000256" key="6">
    <source>
        <dbReference type="ARBA" id="ARBA00023242"/>
    </source>
</evidence>
<comment type="caution">
    <text evidence="11">The sequence shown here is derived from an EMBL/GenBank/DDBJ whole genome shotgun (WGS) entry which is preliminary data.</text>
</comment>
<dbReference type="GO" id="GO:0046872">
    <property type="term" value="F:metal ion binding"/>
    <property type="evidence" value="ECO:0007669"/>
    <property type="project" value="UniProtKB-KW"/>
</dbReference>
<feature type="compositionally biased region" description="Basic and acidic residues" evidence="8">
    <location>
        <begin position="194"/>
        <end position="208"/>
    </location>
</feature>
<evidence type="ECO:0000259" key="10">
    <source>
        <dbReference type="PROSITE" id="PS51076"/>
    </source>
</evidence>
<dbReference type="EMBL" id="JAIZAY010000009">
    <property type="protein sequence ID" value="KAJ8036528.1"/>
    <property type="molecule type" value="Genomic_DNA"/>
</dbReference>
<dbReference type="Gene3D" id="3.90.520.10">
    <property type="entry name" value="SMAD MH1 domain"/>
    <property type="match status" value="1"/>
</dbReference>
<dbReference type="GO" id="GO:0030154">
    <property type="term" value="P:cell differentiation"/>
    <property type="evidence" value="ECO:0007669"/>
    <property type="project" value="TreeGrafter"/>
</dbReference>
<dbReference type="FunFam" id="2.60.200.10:FF:000004">
    <property type="entry name" value="Mothers against decapentaplegic homolog"/>
    <property type="match status" value="1"/>
</dbReference>
<evidence type="ECO:0000256" key="5">
    <source>
        <dbReference type="ARBA" id="ARBA00023163"/>
    </source>
</evidence>
<keyword evidence="7" id="KW-0963">Cytoplasm</keyword>
<keyword evidence="3" id="KW-0862">Zinc</keyword>
<dbReference type="Pfam" id="PF03165">
    <property type="entry name" value="MH1"/>
    <property type="match status" value="1"/>
</dbReference>
<comment type="subcellular location">
    <subcellularLocation>
        <location evidence="7">Cytoplasm</location>
    </subcellularLocation>
    <subcellularLocation>
        <location evidence="7">Nucleus</location>
    </subcellularLocation>
</comment>
<name>A0A9Q1BZY3_HOLLE</name>
<dbReference type="GO" id="GO:0006357">
    <property type="term" value="P:regulation of transcription by RNA polymerase II"/>
    <property type="evidence" value="ECO:0007669"/>
    <property type="project" value="TreeGrafter"/>
</dbReference>
<dbReference type="InterPro" id="IPR036578">
    <property type="entry name" value="SMAD_MH1_sf"/>
</dbReference>
<keyword evidence="6 7" id="KW-0539">Nucleus</keyword>
<dbReference type="GO" id="GO:0005737">
    <property type="term" value="C:cytoplasm"/>
    <property type="evidence" value="ECO:0007669"/>
    <property type="project" value="UniProtKB-SubCell"/>
</dbReference>
<gene>
    <name evidence="11" type="ORF">HOLleu_20534</name>
</gene>
<keyword evidence="12" id="KW-1185">Reference proteome</keyword>
<dbReference type="InterPro" id="IPR003619">
    <property type="entry name" value="MAD_homology1_Dwarfin-type"/>
</dbReference>
<keyword evidence="4 7" id="KW-0805">Transcription regulation</keyword>
<keyword evidence="2" id="KW-0479">Metal-binding</keyword>
<dbReference type="SMART" id="SM00524">
    <property type="entry name" value="DWB"/>
    <property type="match status" value="1"/>
</dbReference>
<dbReference type="Pfam" id="PF03166">
    <property type="entry name" value="MH2"/>
    <property type="match status" value="1"/>
</dbReference>
<dbReference type="OrthoDB" id="5946219at2759"/>
<keyword evidence="5 7" id="KW-0804">Transcription</keyword>
<evidence type="ECO:0000256" key="3">
    <source>
        <dbReference type="ARBA" id="ARBA00022833"/>
    </source>
</evidence>